<evidence type="ECO:0000313" key="4">
    <source>
        <dbReference type="Proteomes" id="UP000479710"/>
    </source>
</evidence>
<evidence type="ECO:0000313" key="3">
    <source>
        <dbReference type="EMBL" id="KAF0920018.1"/>
    </source>
</evidence>
<sequence length="428" mass="46422">MASPSPAPRSSRNRAMETADPLDEETLLRSCKAWKSLLADNEMCLAKNVSRSGRRGGSKDALLVGTVYRPDDDCTDVTLMDASSGEVVRRMDGLSRPGFHVCAGGDMLCVVSARHGVLRLVDAATGDMTDLSPGGTAAKGNVHSGYTLGQVAATGEYKVLHVYAVRQGDRFQYQQSSEVLTIAGDGDVSGCRWRPTKSPPMRVEYTISRGSATVDGVVYFLSAATANAPGPGRRDHAECDSIAAFDLATEQWRPTLLQGPLSAQHSHHIQYRIHLSLAALDGRLVTVHHNYPANTIDLWALTSPNTTTTTWTKTHSLPLNTILRRGRLVTYSATPMVKLEPGRRGGRQQRRKPTTTYRPTAAEVEAAIVAHDRESVAQPLAVLEDGRMALWTRGRKGAVRLHDPRTGACEEVAQLEHFVGFYTGPLSA</sequence>
<dbReference type="PANTHER" id="PTHR31111">
    <property type="entry name" value="BNAA05G37150D PROTEIN-RELATED"/>
    <property type="match status" value="1"/>
</dbReference>
<dbReference type="InterPro" id="IPR006527">
    <property type="entry name" value="F-box-assoc_dom_typ1"/>
</dbReference>
<comment type="caution">
    <text evidence="3">The sequence shown here is derived from an EMBL/GenBank/DDBJ whole genome shotgun (WGS) entry which is preliminary data.</text>
</comment>
<dbReference type="PANTHER" id="PTHR31111:SF133">
    <property type="entry name" value="OS07G0196600 PROTEIN"/>
    <property type="match status" value="1"/>
</dbReference>
<dbReference type="EMBL" id="SPHZ02000005">
    <property type="protein sequence ID" value="KAF0920018.1"/>
    <property type="molecule type" value="Genomic_DNA"/>
</dbReference>
<keyword evidence="4" id="KW-1185">Reference proteome</keyword>
<feature type="region of interest" description="Disordered" evidence="1">
    <location>
        <begin position="1"/>
        <end position="21"/>
    </location>
</feature>
<feature type="compositionally biased region" description="Low complexity" evidence="1">
    <location>
        <begin position="1"/>
        <end position="10"/>
    </location>
</feature>
<evidence type="ECO:0000259" key="2">
    <source>
        <dbReference type="Pfam" id="PF07734"/>
    </source>
</evidence>
<feature type="domain" description="F-box associated beta-propeller type 1" evidence="2">
    <location>
        <begin position="146"/>
        <end position="316"/>
    </location>
</feature>
<evidence type="ECO:0000256" key="1">
    <source>
        <dbReference type="SAM" id="MobiDB-lite"/>
    </source>
</evidence>
<dbReference type="InterPro" id="IPR015915">
    <property type="entry name" value="Kelch-typ_b-propeller"/>
</dbReference>
<name>A0A6G1E5F3_9ORYZ</name>
<dbReference type="SUPFAM" id="SSF50998">
    <property type="entry name" value="Quinoprotein alcohol dehydrogenase-like"/>
    <property type="match status" value="1"/>
</dbReference>
<dbReference type="AlphaFoldDB" id="A0A6G1E5F3"/>
<proteinExistence type="predicted"/>
<organism evidence="3 4">
    <name type="scientific">Oryza meyeriana var. granulata</name>
    <dbReference type="NCBI Taxonomy" id="110450"/>
    <lineage>
        <taxon>Eukaryota</taxon>
        <taxon>Viridiplantae</taxon>
        <taxon>Streptophyta</taxon>
        <taxon>Embryophyta</taxon>
        <taxon>Tracheophyta</taxon>
        <taxon>Spermatophyta</taxon>
        <taxon>Magnoliopsida</taxon>
        <taxon>Liliopsida</taxon>
        <taxon>Poales</taxon>
        <taxon>Poaceae</taxon>
        <taxon>BOP clade</taxon>
        <taxon>Oryzoideae</taxon>
        <taxon>Oryzeae</taxon>
        <taxon>Oryzinae</taxon>
        <taxon>Oryza</taxon>
        <taxon>Oryza meyeriana</taxon>
    </lineage>
</organism>
<dbReference type="Proteomes" id="UP000479710">
    <property type="component" value="Unassembled WGS sequence"/>
</dbReference>
<dbReference type="InterPro" id="IPR017451">
    <property type="entry name" value="F-box-assoc_interact_dom"/>
</dbReference>
<protein>
    <recommendedName>
        <fullName evidence="2">F-box associated beta-propeller type 1 domain-containing protein</fullName>
    </recommendedName>
</protein>
<accession>A0A6G1E5F3</accession>
<dbReference type="OrthoDB" id="634410at2759"/>
<gene>
    <name evidence="3" type="ORF">E2562_032501</name>
</gene>
<dbReference type="InterPro" id="IPR011047">
    <property type="entry name" value="Quinoprotein_ADH-like_sf"/>
</dbReference>
<dbReference type="Gene3D" id="2.120.10.80">
    <property type="entry name" value="Kelch-type beta propeller"/>
    <property type="match status" value="1"/>
</dbReference>
<dbReference type="NCBIfam" id="TIGR01640">
    <property type="entry name" value="F_box_assoc_1"/>
    <property type="match status" value="1"/>
</dbReference>
<reference evidence="3 4" key="1">
    <citation type="submission" date="2019-11" db="EMBL/GenBank/DDBJ databases">
        <title>Whole genome sequence of Oryza granulata.</title>
        <authorList>
            <person name="Li W."/>
        </authorList>
    </citation>
    <scope>NUCLEOTIDE SEQUENCE [LARGE SCALE GENOMIC DNA]</scope>
    <source>
        <strain evidence="4">cv. Menghai</strain>
        <tissue evidence="3">Leaf</tissue>
    </source>
</reference>
<dbReference type="Pfam" id="PF07734">
    <property type="entry name" value="FBA_1"/>
    <property type="match status" value="1"/>
</dbReference>